<dbReference type="PANTHER" id="PTHR47506">
    <property type="entry name" value="TRANSCRIPTIONAL REGULATORY PROTEIN"/>
    <property type="match status" value="1"/>
</dbReference>
<feature type="domain" description="HTH tetR-type" evidence="5">
    <location>
        <begin position="6"/>
        <end position="66"/>
    </location>
</feature>
<accession>A0A1V2JRQ6</accession>
<keyword evidence="7" id="KW-1185">Reference proteome</keyword>
<gene>
    <name evidence="6" type="ORF">BLL37_00220</name>
</gene>
<keyword evidence="3" id="KW-0804">Transcription</keyword>
<dbReference type="AlphaFoldDB" id="A0A1V2JRQ6"/>
<dbReference type="SUPFAM" id="SSF46689">
    <property type="entry name" value="Homeodomain-like"/>
    <property type="match status" value="1"/>
</dbReference>
<dbReference type="InterPro" id="IPR001647">
    <property type="entry name" value="HTH_TetR"/>
</dbReference>
<dbReference type="PANTHER" id="PTHR47506:SF8">
    <property type="entry name" value="REPRESSOR OF PUTATIVE XENOBIOTIC REDUCTASE TETR FAMILY-RELATED"/>
    <property type="match status" value="1"/>
</dbReference>
<comment type="caution">
    <text evidence="6">The sequence shown here is derived from an EMBL/GenBank/DDBJ whole genome shotgun (WGS) entry which is preliminary data.</text>
</comment>
<evidence type="ECO:0000256" key="3">
    <source>
        <dbReference type="ARBA" id="ARBA00023163"/>
    </source>
</evidence>
<evidence type="ECO:0000256" key="4">
    <source>
        <dbReference type="PROSITE-ProRule" id="PRU00335"/>
    </source>
</evidence>
<dbReference type="Proteomes" id="UP000188559">
    <property type="component" value="Unassembled WGS sequence"/>
</dbReference>
<dbReference type="RefSeq" id="WP_071496368.1">
    <property type="nucleotide sequence ID" value="NZ_LT629702.1"/>
</dbReference>
<dbReference type="PROSITE" id="PS50977">
    <property type="entry name" value="HTH_TETR_2"/>
    <property type="match status" value="1"/>
</dbReference>
<dbReference type="InterPro" id="IPR009057">
    <property type="entry name" value="Homeodomain-like_sf"/>
</dbReference>
<name>A0A1V2JRQ6_PSEAZ</name>
<feature type="DNA-binding region" description="H-T-H motif" evidence="4">
    <location>
        <begin position="29"/>
        <end position="48"/>
    </location>
</feature>
<dbReference type="PRINTS" id="PR00455">
    <property type="entry name" value="HTHTETR"/>
</dbReference>
<evidence type="ECO:0000259" key="5">
    <source>
        <dbReference type="PROSITE" id="PS50977"/>
    </source>
</evidence>
<evidence type="ECO:0000256" key="2">
    <source>
        <dbReference type="ARBA" id="ARBA00023125"/>
    </source>
</evidence>
<evidence type="ECO:0000313" key="6">
    <source>
        <dbReference type="EMBL" id="ONH47815.1"/>
    </source>
</evidence>
<dbReference type="OrthoDB" id="270177at2"/>
<evidence type="ECO:0000313" key="7">
    <source>
        <dbReference type="Proteomes" id="UP000188559"/>
    </source>
</evidence>
<dbReference type="Gene3D" id="1.10.357.10">
    <property type="entry name" value="Tetracycline Repressor, domain 2"/>
    <property type="match status" value="1"/>
</dbReference>
<dbReference type="GO" id="GO:0003677">
    <property type="term" value="F:DNA binding"/>
    <property type="evidence" value="ECO:0007669"/>
    <property type="project" value="UniProtKB-UniRule"/>
</dbReference>
<proteinExistence type="predicted"/>
<protein>
    <submittedName>
        <fullName evidence="6">TetR family transcriptional regulator</fullName>
    </submittedName>
</protein>
<dbReference type="GeneID" id="57375829"/>
<dbReference type="EMBL" id="MNPV01000001">
    <property type="protein sequence ID" value="ONH47815.1"/>
    <property type="molecule type" value="Genomic_DNA"/>
</dbReference>
<keyword evidence="1" id="KW-0805">Transcription regulation</keyword>
<organism evidence="6 7">
    <name type="scientific">Pseudomonas azotoformans</name>
    <dbReference type="NCBI Taxonomy" id="47878"/>
    <lineage>
        <taxon>Bacteria</taxon>
        <taxon>Pseudomonadati</taxon>
        <taxon>Pseudomonadota</taxon>
        <taxon>Gammaproteobacteria</taxon>
        <taxon>Pseudomonadales</taxon>
        <taxon>Pseudomonadaceae</taxon>
        <taxon>Pseudomonas</taxon>
    </lineage>
</organism>
<dbReference type="Pfam" id="PF00440">
    <property type="entry name" value="TetR_N"/>
    <property type="match status" value="1"/>
</dbReference>
<reference evidence="6 7" key="1">
    <citation type="submission" date="2016-10" db="EMBL/GenBank/DDBJ databases">
        <title>Pseudomonas lactis sp. nov. and Pseudomonas paralactis sp. nov., isolated from bovine raw milk.</title>
        <authorList>
            <person name="Von Neubeck M."/>
            <person name="Huptas C."/>
            <person name="Glueck C."/>
            <person name="Krewinkel M."/>
            <person name="Stoeckel M."/>
            <person name="Stressler T."/>
            <person name="Fischer L."/>
            <person name="Hinrichs J."/>
            <person name="Scherer S."/>
            <person name="Wenning M."/>
        </authorList>
    </citation>
    <scope>NUCLEOTIDE SEQUENCE [LARGE SCALE GENOMIC DNA]</scope>
    <source>
        <strain evidence="6 7">DSM 18862</strain>
    </source>
</reference>
<keyword evidence="2 4" id="KW-0238">DNA-binding</keyword>
<sequence>MGRIKLFTREDVLEKAIPVFWRRGFSDTGVADLEKATGVNKSGLYGEFKSKDALFVACLEHYFECREWRALLSAEPLGWSNIEQFLRSAFATPEGQSGCFAINSLRDLSLLPTEATAVFAKNSVILKKLIGNNITGENTVLAPEAITDLILTFFYGLGIEQNIKNPRRAFDHKVSDFLALLVPAK</sequence>
<evidence type="ECO:0000256" key="1">
    <source>
        <dbReference type="ARBA" id="ARBA00023015"/>
    </source>
</evidence>